<keyword evidence="4" id="KW-1185">Reference proteome</keyword>
<reference evidence="2" key="1">
    <citation type="submission" date="2022-10" db="EMBL/GenBank/DDBJ databases">
        <authorList>
            <person name="Chen Y."/>
            <person name="Dougan E. K."/>
            <person name="Chan C."/>
            <person name="Rhodes N."/>
            <person name="Thang M."/>
        </authorList>
    </citation>
    <scope>NUCLEOTIDE SEQUENCE</scope>
</reference>
<evidence type="ECO:0000313" key="1">
    <source>
        <dbReference type="EMBL" id="CAI3994573.1"/>
    </source>
</evidence>
<protein>
    <submittedName>
        <fullName evidence="2">Uncharacterized protein</fullName>
    </submittedName>
</protein>
<evidence type="ECO:0000313" key="4">
    <source>
        <dbReference type="Proteomes" id="UP001152797"/>
    </source>
</evidence>
<dbReference type="EMBL" id="CAMXCT020006687">
    <property type="protein sequence ID" value="CAL1171667.1"/>
    <property type="molecule type" value="Genomic_DNA"/>
</dbReference>
<dbReference type="Proteomes" id="UP001152797">
    <property type="component" value="Unassembled WGS sequence"/>
</dbReference>
<reference evidence="3" key="2">
    <citation type="submission" date="2024-04" db="EMBL/GenBank/DDBJ databases">
        <authorList>
            <person name="Chen Y."/>
            <person name="Shah S."/>
            <person name="Dougan E. K."/>
            <person name="Thang M."/>
            <person name="Chan C."/>
        </authorList>
    </citation>
    <scope>NUCLEOTIDE SEQUENCE [LARGE SCALE GENOMIC DNA]</scope>
</reference>
<sequence>MVDINSLVFKLQKLRAPREFVLIVLLVIWTEGLYNIDEAYDWLEFFAGHAACTCFARLQGFKGCKFDLKYNSNNRVPPRKSNYMDVNSPSGFVLCIIFLLKGRAHDFLSWFGIKCSSWTQMNVGTSSRAACCSTGDLLMASVGEANKMLERISLLLILTVALGGVFVLEQPGGSILEFYPTFRWALGRLIDIHGIDAVSRVHWSMGAFGGETAKPQYAYSNSPAIRKLYHFRPTANKVKKVHTKVETCRKYKNRDGKDCYVGTKHLKDTEIYPDYFASTISVLIDDLKAAQRGTPEVPDPVPPALESFQDLNSGKGSDLFEFADLESAFRYLRKGHSLRIPEGWAHHVPKSI</sequence>
<proteinExistence type="predicted"/>
<dbReference type="EMBL" id="CAMXCT030006687">
    <property type="protein sequence ID" value="CAL4805604.1"/>
    <property type="molecule type" value="Genomic_DNA"/>
</dbReference>
<name>A0A9P1M1V2_9DINO</name>
<dbReference type="AlphaFoldDB" id="A0A9P1M1V2"/>
<dbReference type="OrthoDB" id="447272at2759"/>
<dbReference type="EMBL" id="CAMXCT030001970">
    <property type="protein sequence ID" value="CAL4781885.1"/>
    <property type="molecule type" value="Genomic_DNA"/>
</dbReference>
<dbReference type="EMBL" id="CAMXCT010001970">
    <property type="protein sequence ID" value="CAI3994573.1"/>
    <property type="molecule type" value="Genomic_DNA"/>
</dbReference>
<gene>
    <name evidence="1" type="ORF">C1SCF055_LOCUS21214</name>
    <name evidence="2" type="ORF">C1SCF055_LOCUS42871</name>
</gene>
<evidence type="ECO:0000313" key="3">
    <source>
        <dbReference type="EMBL" id="CAL1147948.1"/>
    </source>
</evidence>
<comment type="caution">
    <text evidence="2">The sequence shown here is derived from an EMBL/GenBank/DDBJ whole genome shotgun (WGS) entry which is preliminary data.</text>
</comment>
<dbReference type="EMBL" id="CAMXCT020001970">
    <property type="protein sequence ID" value="CAL1147948.1"/>
    <property type="molecule type" value="Genomic_DNA"/>
</dbReference>
<accession>A0A9P1M1V2</accession>
<evidence type="ECO:0000313" key="2">
    <source>
        <dbReference type="EMBL" id="CAI4018292.1"/>
    </source>
</evidence>
<organism evidence="2">
    <name type="scientific">Cladocopium goreaui</name>
    <dbReference type="NCBI Taxonomy" id="2562237"/>
    <lineage>
        <taxon>Eukaryota</taxon>
        <taxon>Sar</taxon>
        <taxon>Alveolata</taxon>
        <taxon>Dinophyceae</taxon>
        <taxon>Suessiales</taxon>
        <taxon>Symbiodiniaceae</taxon>
        <taxon>Cladocopium</taxon>
    </lineage>
</organism>
<dbReference type="EMBL" id="CAMXCT010006687">
    <property type="protein sequence ID" value="CAI4018292.1"/>
    <property type="molecule type" value="Genomic_DNA"/>
</dbReference>